<accession>A0A813G7R0</accession>
<name>A0A813G7R0_POLGL</name>
<protein>
    <submittedName>
        <fullName evidence="1">Uncharacterized protein</fullName>
    </submittedName>
</protein>
<dbReference type="EMBL" id="CAJNNV010027405">
    <property type="protein sequence ID" value="CAE8620278.1"/>
    <property type="molecule type" value="Genomic_DNA"/>
</dbReference>
<keyword evidence="2" id="KW-1185">Reference proteome</keyword>
<evidence type="ECO:0000313" key="1">
    <source>
        <dbReference type="EMBL" id="CAE8620278.1"/>
    </source>
</evidence>
<sequence>MAKLLAVHTPVTSATEAAVVSEVAQLSSQSQSNTAQAFAKLGTLSEATTTAVAGKAARRTGGCSPQDSSSAVQAAAAPAWRQVAATETLAVSFTLGASERSTQEIANVSRDLGTLGFLHEALQNAVQIRGASAIYESEWQSLSNTR</sequence>
<organism evidence="1 2">
    <name type="scientific">Polarella glacialis</name>
    <name type="common">Dinoflagellate</name>
    <dbReference type="NCBI Taxonomy" id="89957"/>
    <lineage>
        <taxon>Eukaryota</taxon>
        <taxon>Sar</taxon>
        <taxon>Alveolata</taxon>
        <taxon>Dinophyceae</taxon>
        <taxon>Suessiales</taxon>
        <taxon>Suessiaceae</taxon>
        <taxon>Polarella</taxon>
    </lineage>
</organism>
<comment type="caution">
    <text evidence="1">The sequence shown here is derived from an EMBL/GenBank/DDBJ whole genome shotgun (WGS) entry which is preliminary data.</text>
</comment>
<dbReference type="Proteomes" id="UP000654075">
    <property type="component" value="Unassembled WGS sequence"/>
</dbReference>
<evidence type="ECO:0000313" key="2">
    <source>
        <dbReference type="Proteomes" id="UP000654075"/>
    </source>
</evidence>
<proteinExistence type="predicted"/>
<dbReference type="AlphaFoldDB" id="A0A813G7R0"/>
<gene>
    <name evidence="1" type="ORF">PGLA1383_LOCUS37842</name>
</gene>
<reference evidence="1" key="1">
    <citation type="submission" date="2021-02" db="EMBL/GenBank/DDBJ databases">
        <authorList>
            <person name="Dougan E. K."/>
            <person name="Rhodes N."/>
            <person name="Thang M."/>
            <person name="Chan C."/>
        </authorList>
    </citation>
    <scope>NUCLEOTIDE SEQUENCE</scope>
</reference>